<gene>
    <name evidence="5" type="ORF">Pen02_48750</name>
</gene>
<dbReference type="Gene3D" id="3.20.20.300">
    <property type="entry name" value="Glycoside hydrolase, family 3, N-terminal domain"/>
    <property type="match status" value="1"/>
</dbReference>
<dbReference type="Gene3D" id="2.60.40.10">
    <property type="entry name" value="Immunoglobulins"/>
    <property type="match status" value="1"/>
</dbReference>
<organism evidence="5 6">
    <name type="scientific">Plantactinospora endophytica</name>
    <dbReference type="NCBI Taxonomy" id="673535"/>
    <lineage>
        <taxon>Bacteria</taxon>
        <taxon>Bacillati</taxon>
        <taxon>Actinomycetota</taxon>
        <taxon>Actinomycetes</taxon>
        <taxon>Micromonosporales</taxon>
        <taxon>Micromonosporaceae</taxon>
        <taxon>Plantactinospora</taxon>
    </lineage>
</organism>
<dbReference type="PRINTS" id="PR00133">
    <property type="entry name" value="GLHYDRLASE3"/>
</dbReference>
<dbReference type="InterPro" id="IPR002772">
    <property type="entry name" value="Glyco_hydro_3_C"/>
</dbReference>
<dbReference type="EMBL" id="BONW01000022">
    <property type="protein sequence ID" value="GIG89939.1"/>
    <property type="molecule type" value="Genomic_DNA"/>
</dbReference>
<dbReference type="InterPro" id="IPR026891">
    <property type="entry name" value="Fn3-like"/>
</dbReference>
<keyword evidence="6" id="KW-1185">Reference proteome</keyword>
<protein>
    <recommendedName>
        <fullName evidence="4">Fibronectin type III-like domain-containing protein</fullName>
    </recommendedName>
</protein>
<dbReference type="SUPFAM" id="SSF52279">
    <property type="entry name" value="Beta-D-glucan exohydrolase, C-terminal domain"/>
    <property type="match status" value="1"/>
</dbReference>
<dbReference type="SUPFAM" id="SSF49373">
    <property type="entry name" value="Invasin/intimin cell-adhesion fragments"/>
    <property type="match status" value="1"/>
</dbReference>
<dbReference type="Proteomes" id="UP000646749">
    <property type="component" value="Unassembled WGS sequence"/>
</dbReference>
<comment type="caution">
    <text evidence="5">The sequence shown here is derived from an EMBL/GenBank/DDBJ whole genome shotgun (WGS) entry which is preliminary data.</text>
</comment>
<reference evidence="5 6" key="1">
    <citation type="submission" date="2021-01" db="EMBL/GenBank/DDBJ databases">
        <title>Whole genome shotgun sequence of Plantactinospora endophytica NBRC 110450.</title>
        <authorList>
            <person name="Komaki H."/>
            <person name="Tamura T."/>
        </authorList>
    </citation>
    <scope>NUCLEOTIDE SEQUENCE [LARGE SCALE GENOMIC DNA]</scope>
    <source>
        <strain evidence="5 6">NBRC 110450</strain>
    </source>
</reference>
<comment type="similarity">
    <text evidence="1">Belongs to the glycosyl hydrolase 3 family.</text>
</comment>
<dbReference type="Pfam" id="PF14310">
    <property type="entry name" value="Fn3-like"/>
    <property type="match status" value="1"/>
</dbReference>
<dbReference type="PANTHER" id="PTHR42721:SF3">
    <property type="entry name" value="BETA-D-XYLOSIDASE 5-RELATED"/>
    <property type="match status" value="1"/>
</dbReference>
<proteinExistence type="inferred from homology"/>
<dbReference type="InterPro" id="IPR013783">
    <property type="entry name" value="Ig-like_fold"/>
</dbReference>
<evidence type="ECO:0000313" key="6">
    <source>
        <dbReference type="Proteomes" id="UP000646749"/>
    </source>
</evidence>
<dbReference type="InterPro" id="IPR044993">
    <property type="entry name" value="BXL"/>
</dbReference>
<sequence length="954" mass="103253">MVPRRVVPIGTTRRHRSTTTYTPTYTHLDVHRYESYLRPGCTVPAEGDNGMRARAWAAAAVAVVLVSGSGCTDEPEAAVPTGTSGDGRAIYLDRSYSPQERAVDLVSRMTLAEKVAQLVSSQSAALPRLGITAYGWWNEAAHGVAREGTLHDANPPTLVNTTSYPVDLSLGATWNPDLVHRQATLISDEAREVVRDNRLDLNFYSPTVNLARDPRWGRNDEAFSEDPLLTAALAAQFVNGMEGKDRSGRLRPESGGYLKTSTTLKHYAANNSEFDRLRGTAEMDDRTLREYYTAQFREVVERSSPASIMTSYNRVNGVPTSASGYLMAELARQTFGFDGFFTSDCDSIREIQHGHRWQPAGHPAPLDHVERHAFANAAGEDLNCQQGYHDQWSYANTLPEAIARGIDTPYGRYTEEHVDASLARLLTTRIRLGEFDRPEDVPWVTAARSRVAAGTWTNSDANGAVTQTPDRLAMAREVGAESIVLLKNEARRNRSGAGNPVLPLRVPAAGPYRVAVLGHYANPPSMYLGGYSSIQASAGQANEVNGYQGLKAAIQRINPGAVVDHLPGVTRNSLAEVDPASVAAAADYDAVIVYAGTDERHSREDVDRRDLELPGAQESLISQVAARNPNTIVYLETVGQVDVTAFEGAVPAILWSSHNGQRKGEALADVLLGARNPSGRLPFTWYRDAGQLPPIDDYAIRGGDGRPGRTYMYFDGEVSYPFGHGLGYSEFGYATLRVDRRSVDANGTVRISVDVTNTGRRPGAEVVQLYAGTPGAPAAKERPAKRLAGFEKVTLRPGQTRRVAFRVPVADLAFFDERAGRWVVDAGTYSFQVGRSSADTDRRLRATVTVGGALRPALSVVTATAPTLVSPGTVLSPKLTIAMTDDTRYGYRAEGASTPLPAGATVRYRSNRPQVVAVDGSGAIRAVSIGVATVTATVSYRGVSRDTEFVVGVR</sequence>
<dbReference type="SUPFAM" id="SSF51445">
    <property type="entry name" value="(Trans)glycosidases"/>
    <property type="match status" value="1"/>
</dbReference>
<evidence type="ECO:0000256" key="3">
    <source>
        <dbReference type="ARBA" id="ARBA00022801"/>
    </source>
</evidence>
<dbReference type="Pfam" id="PF00933">
    <property type="entry name" value="Glyco_hydro_3"/>
    <property type="match status" value="1"/>
</dbReference>
<accession>A0ABQ4E5G2</accession>
<dbReference type="InterPro" id="IPR036881">
    <property type="entry name" value="Glyco_hydro_3_C_sf"/>
</dbReference>
<dbReference type="InterPro" id="IPR036962">
    <property type="entry name" value="Glyco_hydro_3_N_sf"/>
</dbReference>
<evidence type="ECO:0000313" key="5">
    <source>
        <dbReference type="EMBL" id="GIG89939.1"/>
    </source>
</evidence>
<dbReference type="Pfam" id="PF01915">
    <property type="entry name" value="Glyco_hydro_3_C"/>
    <property type="match status" value="1"/>
</dbReference>
<name>A0ABQ4E5G2_9ACTN</name>
<evidence type="ECO:0000259" key="4">
    <source>
        <dbReference type="SMART" id="SM01217"/>
    </source>
</evidence>
<dbReference type="InterPro" id="IPR001764">
    <property type="entry name" value="Glyco_hydro_3_N"/>
</dbReference>
<keyword evidence="3" id="KW-0378">Hydrolase</keyword>
<keyword evidence="2" id="KW-0732">Signal</keyword>
<dbReference type="PANTHER" id="PTHR42721">
    <property type="entry name" value="SUGAR HYDROLASE-RELATED"/>
    <property type="match status" value="1"/>
</dbReference>
<dbReference type="InterPro" id="IPR008964">
    <property type="entry name" value="Invasin/intimin_cell_adhesion"/>
</dbReference>
<dbReference type="InterPro" id="IPR017853">
    <property type="entry name" value="GH"/>
</dbReference>
<dbReference type="Gene3D" id="3.40.50.1700">
    <property type="entry name" value="Glycoside hydrolase family 3 C-terminal domain"/>
    <property type="match status" value="1"/>
</dbReference>
<feature type="domain" description="Fibronectin type III-like" evidence="4">
    <location>
        <begin position="765"/>
        <end position="837"/>
    </location>
</feature>
<dbReference type="Gene3D" id="2.60.40.1080">
    <property type="match status" value="1"/>
</dbReference>
<dbReference type="SMART" id="SM01217">
    <property type="entry name" value="Fn3_like"/>
    <property type="match status" value="1"/>
</dbReference>
<evidence type="ECO:0000256" key="2">
    <source>
        <dbReference type="ARBA" id="ARBA00022729"/>
    </source>
</evidence>
<evidence type="ECO:0000256" key="1">
    <source>
        <dbReference type="ARBA" id="ARBA00005336"/>
    </source>
</evidence>